<accession>A0A5B7IUD3</accession>
<organism evidence="2 3">
    <name type="scientific">Portunus trituberculatus</name>
    <name type="common">Swimming crab</name>
    <name type="synonym">Neptunus trituberculatus</name>
    <dbReference type="NCBI Taxonomy" id="210409"/>
    <lineage>
        <taxon>Eukaryota</taxon>
        <taxon>Metazoa</taxon>
        <taxon>Ecdysozoa</taxon>
        <taxon>Arthropoda</taxon>
        <taxon>Crustacea</taxon>
        <taxon>Multicrustacea</taxon>
        <taxon>Malacostraca</taxon>
        <taxon>Eumalacostraca</taxon>
        <taxon>Eucarida</taxon>
        <taxon>Decapoda</taxon>
        <taxon>Pleocyemata</taxon>
        <taxon>Brachyura</taxon>
        <taxon>Eubrachyura</taxon>
        <taxon>Portunoidea</taxon>
        <taxon>Portunidae</taxon>
        <taxon>Portuninae</taxon>
        <taxon>Portunus</taxon>
    </lineage>
</organism>
<evidence type="ECO:0000256" key="1">
    <source>
        <dbReference type="SAM" id="MobiDB-lite"/>
    </source>
</evidence>
<sequence length="164" mass="18462">MAAACVSMTCRLRAAERVCYPTYTGGEAAAQCSVDMHTDGRGSDTHSKGRDGDTHMDHRRLELRRRVSPPARDLRPPSLTWMGRRDSCRHPFATFRCGLPSLPRRHSHCHHGTSQVSPSAHSAMPLHTENFRSCRWRSCVVHLDSCHTQVQGLLRACLRSYLTL</sequence>
<feature type="compositionally biased region" description="Basic and acidic residues" evidence="1">
    <location>
        <begin position="36"/>
        <end position="60"/>
    </location>
</feature>
<dbReference type="AlphaFoldDB" id="A0A5B7IUD3"/>
<feature type="region of interest" description="Disordered" evidence="1">
    <location>
        <begin position="36"/>
        <end position="62"/>
    </location>
</feature>
<comment type="caution">
    <text evidence="2">The sequence shown here is derived from an EMBL/GenBank/DDBJ whole genome shotgun (WGS) entry which is preliminary data.</text>
</comment>
<keyword evidence="3" id="KW-1185">Reference proteome</keyword>
<name>A0A5B7IUD3_PORTR</name>
<dbReference type="Proteomes" id="UP000324222">
    <property type="component" value="Unassembled WGS sequence"/>
</dbReference>
<gene>
    <name evidence="2" type="ORF">E2C01_078533</name>
</gene>
<evidence type="ECO:0000313" key="2">
    <source>
        <dbReference type="EMBL" id="MPC83814.1"/>
    </source>
</evidence>
<reference evidence="2 3" key="1">
    <citation type="submission" date="2019-05" db="EMBL/GenBank/DDBJ databases">
        <title>Another draft genome of Portunus trituberculatus and its Hox gene families provides insights of decapod evolution.</title>
        <authorList>
            <person name="Jeong J.-H."/>
            <person name="Song I."/>
            <person name="Kim S."/>
            <person name="Choi T."/>
            <person name="Kim D."/>
            <person name="Ryu S."/>
            <person name="Kim W."/>
        </authorList>
    </citation>
    <scope>NUCLEOTIDE SEQUENCE [LARGE SCALE GENOMIC DNA]</scope>
    <source>
        <tissue evidence="2">Muscle</tissue>
    </source>
</reference>
<dbReference type="EMBL" id="VSRR010063574">
    <property type="protein sequence ID" value="MPC83814.1"/>
    <property type="molecule type" value="Genomic_DNA"/>
</dbReference>
<proteinExistence type="predicted"/>
<protein>
    <submittedName>
        <fullName evidence="2">Uncharacterized protein</fullName>
    </submittedName>
</protein>
<evidence type="ECO:0000313" key="3">
    <source>
        <dbReference type="Proteomes" id="UP000324222"/>
    </source>
</evidence>